<proteinExistence type="predicted"/>
<dbReference type="EMBL" id="CAJOAY010000829">
    <property type="protein sequence ID" value="CAF3742636.1"/>
    <property type="molecule type" value="Genomic_DNA"/>
</dbReference>
<reference evidence="4" key="1">
    <citation type="submission" date="2021-02" db="EMBL/GenBank/DDBJ databases">
        <authorList>
            <person name="Nowell W R."/>
        </authorList>
    </citation>
    <scope>NUCLEOTIDE SEQUENCE</scope>
</reference>
<organism evidence="4 5">
    <name type="scientific">Adineta steineri</name>
    <dbReference type="NCBI Taxonomy" id="433720"/>
    <lineage>
        <taxon>Eukaryota</taxon>
        <taxon>Metazoa</taxon>
        <taxon>Spiralia</taxon>
        <taxon>Gnathifera</taxon>
        <taxon>Rotifera</taxon>
        <taxon>Eurotatoria</taxon>
        <taxon>Bdelloidea</taxon>
        <taxon>Adinetida</taxon>
        <taxon>Adinetidae</taxon>
        <taxon>Adineta</taxon>
    </lineage>
</organism>
<evidence type="ECO:0000256" key="1">
    <source>
        <dbReference type="SAM" id="SignalP"/>
    </source>
</evidence>
<dbReference type="Proteomes" id="UP000663891">
    <property type="component" value="Unassembled WGS sequence"/>
</dbReference>
<dbReference type="OrthoDB" id="9973395at2759"/>
<keyword evidence="1" id="KW-0732">Signal</keyword>
<dbReference type="Proteomes" id="UP000663881">
    <property type="component" value="Unassembled WGS sequence"/>
</dbReference>
<dbReference type="EMBL" id="CAJNON010000205">
    <property type="protein sequence ID" value="CAF1100551.1"/>
    <property type="molecule type" value="Genomic_DNA"/>
</dbReference>
<protein>
    <recommendedName>
        <fullName evidence="2">GxGYxYP putative glycoside hydrolase C-terminal domain-containing protein</fullName>
    </recommendedName>
</protein>
<name>A0A818XV58_9BILA</name>
<dbReference type="PANTHER" id="PTHR37321:SF1">
    <property type="entry name" value="EXPORTED PROTEIN"/>
    <property type="match status" value="1"/>
</dbReference>
<evidence type="ECO:0000313" key="4">
    <source>
        <dbReference type="EMBL" id="CAF3742636.1"/>
    </source>
</evidence>
<feature type="domain" description="GxGYxYP putative glycoside hydrolase C-terminal" evidence="2">
    <location>
        <begin position="363"/>
        <end position="587"/>
    </location>
</feature>
<comment type="caution">
    <text evidence="4">The sequence shown here is derived from an EMBL/GenBank/DDBJ whole genome shotgun (WGS) entry which is preliminary data.</text>
</comment>
<dbReference type="InterPro" id="IPR038410">
    <property type="entry name" value="GxGYxYP_C_sf"/>
</dbReference>
<dbReference type="InterPro" id="IPR025832">
    <property type="entry name" value="GxGYxYP_C"/>
</dbReference>
<gene>
    <name evidence="4" type="ORF">OKA104_LOCUS15199</name>
    <name evidence="3" type="ORF">VCS650_LOCUS20077</name>
</gene>
<accession>A0A818XV58</accession>
<dbReference type="PANTHER" id="PTHR37321">
    <property type="entry name" value="EXPORTED PROTEIN-RELATED"/>
    <property type="match status" value="1"/>
</dbReference>
<dbReference type="AlphaFoldDB" id="A0A818XV58"/>
<feature type="signal peptide" evidence="1">
    <location>
        <begin position="1"/>
        <end position="18"/>
    </location>
</feature>
<sequence>MYFLSIFILTVMITTSMTTTNILQYDLRPSTKLSLDDIYEYAHLLGALSGLANRDMPRLFTIYTDSDLRWLSYMNSINWPDDANYTIVTSIVDLVQSLSDHIKGVVLYDPKVPATSNLASTASGVYDLIPICYKPTPNSLYTQLVEQGPQLSIKLNFVGMFIGNITGSAKTDAYIWAAEHFLDSKLADSAYLGYYIDKWWSQSSKASEVIFENLAVNHDWIIKNRGFVFDLSPWDDEAPNDDPNQPLGNDYNTLIKILQKAYQQHNGTKFSTVSGFVPWLFKYVDEKHEGVPSEWRMAHVMSAFNIVIDADACCVDTFANAAFFSHYALTQTKHRFIQNSLPSREQLIQQGLMNEQNIVSNRTYILYYGGDYDSAAWVANKFKNLWDDPKRGSVPVAWAINPNLYDRFPLLHSYLYETRTKNDFFVSGDSGSGYLNPTQLFEPRMFSGLPRADDLWIERNRYYYNKFNIKHTGFVINGDAGPLTNNSDLMYTKFSPLGFTRQQGYTKLGETALIPGTRVPSFTETDLADNNEVQQVLSYYKPGSVRFVVFRGVLRSATNYANISENVQKIQPNITFVDPYTFALLARIYLSRNDSINNDLVSYVDDNLPEIVSNGDLITVNFSIRNEGWNILNNLSLKLIFACNSEFIFNWNTEIKHGDIASATYQFQVECNQPGEYKVIYQLFRGNTSFEDFGNVPWISSVKLI</sequence>
<dbReference type="Pfam" id="PF14323">
    <property type="entry name" value="GxGYxYP_C"/>
    <property type="match status" value="1"/>
</dbReference>
<dbReference type="Gene3D" id="3.20.20.490">
    <property type="entry name" value="GxGYxYP glycoside hydrolase, C-terminal domain"/>
    <property type="match status" value="1"/>
</dbReference>
<feature type="chain" id="PRO_5036415115" description="GxGYxYP putative glycoside hydrolase C-terminal domain-containing protein" evidence="1">
    <location>
        <begin position="19"/>
        <end position="705"/>
    </location>
</feature>
<evidence type="ECO:0000259" key="2">
    <source>
        <dbReference type="Pfam" id="PF14323"/>
    </source>
</evidence>
<evidence type="ECO:0000313" key="5">
    <source>
        <dbReference type="Proteomes" id="UP000663881"/>
    </source>
</evidence>
<evidence type="ECO:0000313" key="3">
    <source>
        <dbReference type="EMBL" id="CAF1100551.1"/>
    </source>
</evidence>